<evidence type="ECO:0000259" key="9">
    <source>
        <dbReference type="PROSITE" id="PS51194"/>
    </source>
</evidence>
<feature type="region of interest" description="Disordered" evidence="7">
    <location>
        <begin position="1396"/>
        <end position="1424"/>
    </location>
</feature>
<dbReference type="InterPro" id="IPR039686">
    <property type="entry name" value="FANCM/Mph1-like_ID"/>
</dbReference>
<evidence type="ECO:0000259" key="8">
    <source>
        <dbReference type="PROSITE" id="PS51192"/>
    </source>
</evidence>
<feature type="compositionally biased region" description="Acidic residues" evidence="7">
    <location>
        <begin position="450"/>
        <end position="468"/>
    </location>
</feature>
<dbReference type="EMBL" id="CP059661">
    <property type="protein sequence ID" value="QRW18968.1"/>
    <property type="molecule type" value="Genomic_DNA"/>
</dbReference>
<name>A0A8H8NV90_9AGAM</name>
<dbReference type="GO" id="GO:0009378">
    <property type="term" value="F:four-way junction helicase activity"/>
    <property type="evidence" value="ECO:0007669"/>
    <property type="project" value="TreeGrafter"/>
</dbReference>
<feature type="compositionally biased region" description="Basic and acidic residues" evidence="7">
    <location>
        <begin position="9"/>
        <end position="29"/>
    </location>
</feature>
<evidence type="ECO:0000313" key="11">
    <source>
        <dbReference type="Proteomes" id="UP000650533"/>
    </source>
</evidence>
<dbReference type="GO" id="GO:0005634">
    <property type="term" value="C:nucleus"/>
    <property type="evidence" value="ECO:0007669"/>
    <property type="project" value="UniProtKB-SubCell"/>
</dbReference>
<proteinExistence type="inferred from homology"/>
<protein>
    <recommendedName>
        <fullName evidence="6">ATP-dependent DNA helicase</fullName>
        <ecNumber evidence="6">3.6.4.12</ecNumber>
    </recommendedName>
</protein>
<dbReference type="GO" id="GO:0000400">
    <property type="term" value="F:four-way junction DNA binding"/>
    <property type="evidence" value="ECO:0007669"/>
    <property type="project" value="TreeGrafter"/>
</dbReference>
<feature type="compositionally biased region" description="Acidic residues" evidence="7">
    <location>
        <begin position="857"/>
        <end position="866"/>
    </location>
</feature>
<feature type="compositionally biased region" description="Polar residues" evidence="7">
    <location>
        <begin position="428"/>
        <end position="443"/>
    </location>
</feature>
<comment type="similarity">
    <text evidence="1 6">Belongs to the DEAD box helicase family. DEAH subfamily. FANCM sub-subfamily.</text>
</comment>
<dbReference type="GO" id="GO:0016787">
    <property type="term" value="F:hydrolase activity"/>
    <property type="evidence" value="ECO:0007669"/>
    <property type="project" value="UniProtKB-KW"/>
</dbReference>
<dbReference type="CDD" id="cd12091">
    <property type="entry name" value="FANCM_ID"/>
    <property type="match status" value="1"/>
</dbReference>
<evidence type="ECO:0000256" key="3">
    <source>
        <dbReference type="ARBA" id="ARBA00022801"/>
    </source>
</evidence>
<dbReference type="EC" id="3.6.4.12" evidence="6"/>
<dbReference type="GeneID" id="67022656"/>
<feature type="domain" description="Helicase ATP-binding" evidence="8">
    <location>
        <begin position="887"/>
        <end position="1038"/>
    </location>
</feature>
<evidence type="ECO:0000256" key="2">
    <source>
        <dbReference type="ARBA" id="ARBA00022741"/>
    </source>
</evidence>
<dbReference type="SMART" id="SM00490">
    <property type="entry name" value="HELICc"/>
    <property type="match status" value="1"/>
</dbReference>
<feature type="region of interest" description="Disordered" evidence="7">
    <location>
        <begin position="1"/>
        <end position="43"/>
    </location>
</feature>
<dbReference type="CDD" id="cd18801">
    <property type="entry name" value="SF2_C_FANCM_Hef"/>
    <property type="match status" value="1"/>
</dbReference>
<feature type="region of interest" description="Disordered" evidence="7">
    <location>
        <begin position="616"/>
        <end position="741"/>
    </location>
</feature>
<evidence type="ECO:0000313" key="10">
    <source>
        <dbReference type="EMBL" id="QRW18968.1"/>
    </source>
</evidence>
<dbReference type="GO" id="GO:0005524">
    <property type="term" value="F:ATP binding"/>
    <property type="evidence" value="ECO:0007669"/>
    <property type="project" value="UniProtKB-UniRule"/>
</dbReference>
<dbReference type="GO" id="GO:0043138">
    <property type="term" value="F:3'-5' DNA helicase activity"/>
    <property type="evidence" value="ECO:0007669"/>
    <property type="project" value="InterPro"/>
</dbReference>
<organism evidence="10 11">
    <name type="scientific">Rhizoctonia solani</name>
    <dbReference type="NCBI Taxonomy" id="456999"/>
    <lineage>
        <taxon>Eukaryota</taxon>
        <taxon>Fungi</taxon>
        <taxon>Dikarya</taxon>
        <taxon>Basidiomycota</taxon>
        <taxon>Agaricomycotina</taxon>
        <taxon>Agaricomycetes</taxon>
        <taxon>Cantharellales</taxon>
        <taxon>Ceratobasidiaceae</taxon>
        <taxon>Rhizoctonia</taxon>
    </lineage>
</organism>
<dbReference type="InterPro" id="IPR027417">
    <property type="entry name" value="P-loop_NTPase"/>
</dbReference>
<dbReference type="InterPro" id="IPR014001">
    <property type="entry name" value="Helicase_ATP-bd"/>
</dbReference>
<dbReference type="Pfam" id="PF00270">
    <property type="entry name" value="DEAD"/>
    <property type="match status" value="1"/>
</dbReference>
<evidence type="ECO:0000256" key="5">
    <source>
        <dbReference type="ARBA" id="ARBA00022840"/>
    </source>
</evidence>
<evidence type="ECO:0000256" key="7">
    <source>
        <dbReference type="SAM" id="MobiDB-lite"/>
    </source>
</evidence>
<keyword evidence="5" id="KW-0067">ATP-binding</keyword>
<feature type="compositionally biased region" description="Polar residues" evidence="7">
    <location>
        <begin position="371"/>
        <end position="388"/>
    </location>
</feature>
<feature type="region of interest" description="Disordered" evidence="7">
    <location>
        <begin position="846"/>
        <end position="869"/>
    </location>
</feature>
<feature type="domain" description="Helicase C-terminal" evidence="9">
    <location>
        <begin position="1205"/>
        <end position="1368"/>
    </location>
</feature>
<accession>A0A8H8NV90</accession>
<dbReference type="Proteomes" id="UP000650533">
    <property type="component" value="Chromosome 4"/>
</dbReference>
<comment type="subcellular location">
    <subcellularLocation>
        <location evidence="6">Nucleus</location>
    </subcellularLocation>
</comment>
<evidence type="ECO:0000256" key="6">
    <source>
        <dbReference type="RuleBase" id="RU367027"/>
    </source>
</evidence>
<dbReference type="GO" id="GO:0045003">
    <property type="term" value="P:double-strand break repair via synthesis-dependent strand annealing"/>
    <property type="evidence" value="ECO:0007669"/>
    <property type="project" value="TreeGrafter"/>
</dbReference>
<dbReference type="PROSITE" id="PS51194">
    <property type="entry name" value="HELICASE_CTER"/>
    <property type="match status" value="1"/>
</dbReference>
<keyword evidence="4 10" id="KW-0347">Helicase</keyword>
<dbReference type="PANTHER" id="PTHR14025:SF20">
    <property type="entry name" value="FANCONI ANEMIA GROUP M PROTEIN"/>
    <property type="match status" value="1"/>
</dbReference>
<sequence length="1547" mass="169765">MPPKRKIKLAKEAAEAKGSEDDAQTEIRNDASGSTRLVPRPSGLTAEDIQAALSRYQHRISQLTESKTGSQLQELDDWRLNELPKLVKSRKPAHIEKSELERLMEWKLARGKFRPTLPALIAQNTPVKVKSSTQEAFSSLSNIKSSTPSYQSFRTLLKSLCGALKGVGPATGSLLLSISDDRVPFMSDEAYIWIMYADQGTKKKDIKYTEKGYLDYAVRMWEAAENAGTSPAELEQVAWVLGWEWISGIELAPTSKSLDGEPEADQESTAMKRCHESTIDGIPWPQPENTENMPNQVFKKRRMVHSDSWSGLCRRRSLRDINNLSEHPASIPHDEKTTLKVTQSRIQRTTVIESGKEVTPESVHTGANIPSHGSCSQHQATLTNSHPLPTSVPDRQASVSGPASSSSKISRVAATHPLPRFASHENSVRITQSRTSQQTRPSGSSPNLDSDQDDDSDNGSDEESDNEPGPDLGIQIDSDEKQRVENNYSEMNKLLGNLFLSRHRNRSDQILPHVSSRLHTPRHNSDLVLENATPSSTKIQRIASTTSGSSAWKQLRCVTKHPVLSVFSDKTSSGASMQDFSDDVDYDMDSAFLAEIDAIEAAIEPVRATPAKPVVAKPTPNISRPFPTPNVSKSAAAPFTPAVPKAPPPASNRPAFRPSGRSTSSTGPSVSSIRNAVRSALVASQTGSQPSTTNNSQNNSPRPAPEASDPITDIIGKTPTRRASFDSIPSPSPGRKRAISVHSSDDYSCYDIPEDALDEIEEIAESALTGRSGSLASNATRQMNLFGGVAPQTPGASGSGARGFASSAIASARRTVSKNDGLFGRPHHRQQTKSWDYVKAAEAIKSQKGKGRARDSEGEDDEELEQFPDFTAPLEVSVKPSTKMQCLGKTFIAGSVMLNFYTWFPTGKVVFVAPTKPLVAQQIEACHESCGIPGRDAIELTGTVTKNLRRRAWEEKRVFYMTPQTFFNDLKDGTCDAEDIVLVVIDEAHRATGSYAYVTIVHYLMARNPHHRILALSATPGKNSETVQSIVDGLHISRIEIRDENSMDLQKYIFKKHTDIQIVAMNDGINDIKASLVSVMNPLLKTVQTAGCCNNADPETMNAYRATAEITSAMHTKDKNKMRVLHPLKSLAVLARAMGYLVECSVAMCERVLKDFYESGGKQHQSTWNKNTEFQATLNQISKYRLEGAGMGSATRFPPHPKMEKLNEILVGHFDTPDANETRVMVFTNFRESVDEIVAHLNSNESGKIKAHRFIGQAGGKGGDKGMSQKEQLGAIKRFKSGEFNVLVATSIGEEGLDIGEIDLIVCYDAQKAPLQRVGRTGRKREGKVVVLLAEIREERNWEKAKESYRDVQQAIIDGSSIELFNDAARMVPEGVQPQCIEKRLDIEPYDREVHGDLTGKRLRTKAEGSTGAKKRKRNSDVARNVPEGALLGFITAANLTVRKKNSKKKATTSRADGLDSDDDAIEAGVFGSPDRTLDLDDDEDTPAHKRTTKAKTPATRPKPKPRKSTTAAEDSSEPLTISTRTNLAQEDQANQVNPFNYFETFL</sequence>
<reference evidence="10" key="1">
    <citation type="submission" date="2020-05" db="EMBL/GenBank/DDBJ databases">
        <title>Evolutionary and genomic comparisons of hybrid uninucleate and nonhybrid Rhizoctonia fungi.</title>
        <authorList>
            <person name="Li C."/>
            <person name="Chen X."/>
        </authorList>
    </citation>
    <scope>NUCLEOTIDE SEQUENCE</scope>
    <source>
        <strain evidence="10">AG-1 IA</strain>
    </source>
</reference>
<dbReference type="InterPro" id="IPR001650">
    <property type="entry name" value="Helicase_C-like"/>
</dbReference>
<feature type="compositionally biased region" description="Polar residues" evidence="7">
    <location>
        <begin position="339"/>
        <end position="352"/>
    </location>
</feature>
<dbReference type="PANTHER" id="PTHR14025">
    <property type="entry name" value="FANCONI ANEMIA GROUP M FANCM FAMILY MEMBER"/>
    <property type="match status" value="1"/>
</dbReference>
<comment type="function">
    <text evidence="6">ATP-dependent DNA helicase involved in DNA damage repair by homologous recombination and in genome maintenance. Capable of unwinding D-loops. Plays a role in limiting crossover recombinants during mitotic DNA double-strand break (DSB) repair. Component of a FANCM-MHF complex which promotes gene conversion at blocked replication forks, probably by reversal of the stalled fork.</text>
</comment>
<dbReference type="Pfam" id="PF00271">
    <property type="entry name" value="Helicase_C"/>
    <property type="match status" value="1"/>
</dbReference>
<feature type="region of interest" description="Disordered" evidence="7">
    <location>
        <begin position="1443"/>
        <end position="1522"/>
    </location>
</feature>
<feature type="compositionally biased region" description="Low complexity" evidence="7">
    <location>
        <begin position="657"/>
        <end position="672"/>
    </location>
</feature>
<feature type="compositionally biased region" description="Basic residues" evidence="7">
    <location>
        <begin position="1443"/>
        <end position="1452"/>
    </location>
</feature>
<feature type="compositionally biased region" description="Low complexity" evidence="7">
    <location>
        <begin position="684"/>
        <end position="701"/>
    </location>
</feature>
<dbReference type="KEGG" id="rsx:RhiXN_00374"/>
<keyword evidence="2" id="KW-0547">Nucleotide-binding</keyword>
<keyword evidence="3" id="KW-0378">Hydrolase</keyword>
<dbReference type="Gene3D" id="3.40.50.300">
    <property type="entry name" value="P-loop containing nucleotide triphosphate hydrolases"/>
    <property type="match status" value="2"/>
</dbReference>
<evidence type="ECO:0000256" key="1">
    <source>
        <dbReference type="ARBA" id="ARBA00009889"/>
    </source>
</evidence>
<dbReference type="SMART" id="SM00487">
    <property type="entry name" value="DEXDc"/>
    <property type="match status" value="1"/>
</dbReference>
<comment type="subunit">
    <text evidence="6">Interacts with the MHF histone-fold complex to form the FANCM-MHF complex.</text>
</comment>
<feature type="compositionally biased region" description="Low complexity" evidence="7">
    <location>
        <begin position="398"/>
        <end position="410"/>
    </location>
</feature>
<dbReference type="SUPFAM" id="SSF52540">
    <property type="entry name" value="P-loop containing nucleoside triphosphate hydrolases"/>
    <property type="match status" value="1"/>
</dbReference>
<dbReference type="GO" id="GO:0036297">
    <property type="term" value="P:interstrand cross-link repair"/>
    <property type="evidence" value="ECO:0007669"/>
    <property type="project" value="TreeGrafter"/>
</dbReference>
<feature type="region of interest" description="Disordered" evidence="7">
    <location>
        <begin position="325"/>
        <end position="475"/>
    </location>
</feature>
<evidence type="ECO:0000256" key="4">
    <source>
        <dbReference type="ARBA" id="ARBA00022806"/>
    </source>
</evidence>
<dbReference type="PROSITE" id="PS51192">
    <property type="entry name" value="HELICASE_ATP_BIND_1"/>
    <property type="match status" value="1"/>
</dbReference>
<gene>
    <name evidence="10" type="ORF">RhiXN_00374</name>
</gene>
<comment type="catalytic activity">
    <reaction evidence="6">
        <text>ATP + H2O = ADP + phosphate + H(+)</text>
        <dbReference type="Rhea" id="RHEA:13065"/>
        <dbReference type="ChEBI" id="CHEBI:15377"/>
        <dbReference type="ChEBI" id="CHEBI:15378"/>
        <dbReference type="ChEBI" id="CHEBI:30616"/>
        <dbReference type="ChEBI" id="CHEBI:43474"/>
        <dbReference type="ChEBI" id="CHEBI:456216"/>
        <dbReference type="EC" id="3.6.4.12"/>
    </reaction>
</comment>
<dbReference type="InterPro" id="IPR011545">
    <property type="entry name" value="DEAD/DEAH_box_helicase_dom"/>
</dbReference>
<dbReference type="RefSeq" id="XP_043179205.1">
    <property type="nucleotide sequence ID" value="XM_043320193.1"/>
</dbReference>